<protein>
    <submittedName>
        <fullName evidence="1">Zinc finger CCCH domain-containing protein 24</fullName>
    </submittedName>
</protein>
<proteinExistence type="predicted"/>
<comment type="caution">
    <text evidence="1">The sequence shown here is derived from an EMBL/GenBank/DDBJ whole genome shotgun (WGS) entry which is preliminary data.</text>
</comment>
<evidence type="ECO:0000313" key="1">
    <source>
        <dbReference type="EMBL" id="KAJ4717963.1"/>
    </source>
</evidence>
<reference evidence="1 2" key="1">
    <citation type="journal article" date="2023" name="Science">
        <title>Complex scaffold remodeling in plant triterpene biosynthesis.</title>
        <authorList>
            <person name="De La Pena R."/>
            <person name="Hodgson H."/>
            <person name="Liu J.C."/>
            <person name="Stephenson M.J."/>
            <person name="Martin A.C."/>
            <person name="Owen C."/>
            <person name="Harkess A."/>
            <person name="Leebens-Mack J."/>
            <person name="Jimenez L.E."/>
            <person name="Osbourn A."/>
            <person name="Sattely E.S."/>
        </authorList>
    </citation>
    <scope>NUCLEOTIDE SEQUENCE [LARGE SCALE GENOMIC DNA]</scope>
    <source>
        <strain evidence="2">cv. JPN11</strain>
        <tissue evidence="1">Leaf</tissue>
    </source>
</reference>
<organism evidence="1 2">
    <name type="scientific">Melia azedarach</name>
    <name type="common">Chinaberry tree</name>
    <dbReference type="NCBI Taxonomy" id="155640"/>
    <lineage>
        <taxon>Eukaryota</taxon>
        <taxon>Viridiplantae</taxon>
        <taxon>Streptophyta</taxon>
        <taxon>Embryophyta</taxon>
        <taxon>Tracheophyta</taxon>
        <taxon>Spermatophyta</taxon>
        <taxon>Magnoliopsida</taxon>
        <taxon>eudicotyledons</taxon>
        <taxon>Gunneridae</taxon>
        <taxon>Pentapetalae</taxon>
        <taxon>rosids</taxon>
        <taxon>malvids</taxon>
        <taxon>Sapindales</taxon>
        <taxon>Meliaceae</taxon>
        <taxon>Melia</taxon>
    </lineage>
</organism>
<dbReference type="EMBL" id="CM051398">
    <property type="protein sequence ID" value="KAJ4717963.1"/>
    <property type="molecule type" value="Genomic_DNA"/>
</dbReference>
<accession>A0ACC1Y2X8</accession>
<dbReference type="Proteomes" id="UP001164539">
    <property type="component" value="Chromosome 5"/>
</dbReference>
<evidence type="ECO:0000313" key="2">
    <source>
        <dbReference type="Proteomes" id="UP001164539"/>
    </source>
</evidence>
<name>A0ACC1Y2X8_MELAZ</name>
<sequence length="554" mass="61941">MSAASNALRHLTVATTARQPWLLKSRFTSCTFACVSFTPNPQEIQQRIYCNDDDKKSEKNKGSSYFPKRGQELELVCESLAFKGKGVCKVEETGFVVMCDRVLPGEKFIGRVNRKKGNYAEATKVKTISPHWDSVDAPCEYASYCGGCKTQNLSYEAQLRAKEQQVHDLVIHVGKFSNKDPEFFSIMKPIVPCDIQFHYRNKMEFSFGSKRWFPKELLQEKRDHEEYYALGLHAPGFFDKVLNVDKCLLQSGPANVVLAAVQDYWRDPQLGLSPYDVHSHSGFLKHLMLRTGRDLKSGLPELMVNFVTSSYQPELLKPLVEKISSIPEVVSIMNNVNTSVGNTSVGEEEHVLYGKSNITETLRGLTFQISANSFFQTNTRQAEVLYKLIEDCAGLRGDGSEIVLDLFCGTGTIGLTLARTVRHVYGYEVVPQAISDAHLNAKLNGISNATFVQGDLNKIGENFGSTFPQPDIVISDPNRPGMHLKLIKFLLKLKAPRIVYVSCNPATCARDLDYLCHGVAEQNIGGCYKLQSVQPVDMFPHTPHIECVCLLELS</sequence>
<gene>
    <name evidence="1" type="ORF">OWV82_009707</name>
</gene>
<keyword evidence="2" id="KW-1185">Reference proteome</keyword>